<comment type="cofactor">
    <cofactor evidence="2">
        <name>Mg(2+)</name>
        <dbReference type="ChEBI" id="CHEBI:18420"/>
    </cofactor>
</comment>
<keyword evidence="4" id="KW-0479">Metal-binding</keyword>
<dbReference type="Gene3D" id="3.40.50.10380">
    <property type="entry name" value="Malic enzyme, N-terminal domain"/>
    <property type="match status" value="1"/>
</dbReference>
<dbReference type="CDD" id="cd05311">
    <property type="entry name" value="NAD_bind_2_malic_enz"/>
    <property type="match status" value="1"/>
</dbReference>
<evidence type="ECO:0000256" key="5">
    <source>
        <dbReference type="ARBA" id="ARBA00023002"/>
    </source>
</evidence>
<dbReference type="Pfam" id="PF00390">
    <property type="entry name" value="malic"/>
    <property type="match status" value="1"/>
</dbReference>
<protein>
    <submittedName>
        <fullName evidence="8">Malate dehydrogenase</fullName>
    </submittedName>
</protein>
<gene>
    <name evidence="8" type="ORF">F130042H8_12590</name>
</gene>
<dbReference type="InterPro" id="IPR051674">
    <property type="entry name" value="Malate_Decarboxylase"/>
</dbReference>
<dbReference type="InterPro" id="IPR001891">
    <property type="entry name" value="Malic_OxRdtase"/>
</dbReference>
<dbReference type="SMART" id="SM00919">
    <property type="entry name" value="Malic_M"/>
    <property type="match status" value="1"/>
</dbReference>
<proteinExistence type="inferred from homology"/>
<dbReference type="RefSeq" id="WP_176254715.1">
    <property type="nucleotide sequence ID" value="NZ_BAABXL010000001.1"/>
</dbReference>
<sequence>MDINQASLQMHYDLNGKIEVISRKKIETREDLSLAYTPGVAEPCRVIARDYEQSFKLTRRSNLVAVITDGTAVLGLGDIGPAAGMPVMEGKCALFKEFADVDAFPLCIDSKDTDTIVQTIALISKSFGGINLEDIAAPRCFEIERRLKEMCDIPVFHDDQHGTAIVVAAALLNAIKVTGKEMGQLRIVINGAGAAGIAIGKHLINMGFGNVILCDINGIICEGDEGLNHGQEEISHISNRNKEHGTLADALENADVFIGVSRPGLVTKEMVASMNRGIVFPLANPTPEIMPDEALAGGAAVVGTGRSDFPNQINNVLVFPGVFKGALSVRAKEITESMKQRASYAIADMIPENELTPENIIPSPLNKAVADVVAKAVADVAVEEGIARI</sequence>
<dbReference type="PANTHER" id="PTHR43237">
    <property type="entry name" value="NADP-DEPENDENT MALIC ENZYME"/>
    <property type="match status" value="1"/>
</dbReference>
<keyword evidence="5" id="KW-0560">Oxidoreductase</keyword>
<dbReference type="InterPro" id="IPR036291">
    <property type="entry name" value="NAD(P)-bd_dom_sf"/>
</dbReference>
<organism evidence="8 9">
    <name type="scientific">Enterocloster alcoholdehydrogenati</name>
    <dbReference type="NCBI Taxonomy" id="2547410"/>
    <lineage>
        <taxon>Bacteria</taxon>
        <taxon>Bacillati</taxon>
        <taxon>Bacillota</taxon>
        <taxon>Clostridia</taxon>
        <taxon>Lachnospirales</taxon>
        <taxon>Lachnospiraceae</taxon>
        <taxon>Enterocloster</taxon>
    </lineage>
</organism>
<dbReference type="PANTHER" id="PTHR43237:SF4">
    <property type="entry name" value="NADP-DEPENDENT MALIC ENZYME"/>
    <property type="match status" value="1"/>
</dbReference>
<comment type="caution">
    <text evidence="8">The sequence shown here is derived from an EMBL/GenBank/DDBJ whole genome shotgun (WGS) entry which is preliminary data.</text>
</comment>
<dbReference type="InterPro" id="IPR037062">
    <property type="entry name" value="Malic_N_dom_sf"/>
</dbReference>
<evidence type="ECO:0000313" key="9">
    <source>
        <dbReference type="Proteomes" id="UP001600894"/>
    </source>
</evidence>
<dbReference type="Proteomes" id="UP001600894">
    <property type="component" value="Unassembled WGS sequence"/>
</dbReference>
<comment type="cofactor">
    <cofactor evidence="1">
        <name>Mn(2+)</name>
        <dbReference type="ChEBI" id="CHEBI:29035"/>
    </cofactor>
</comment>
<dbReference type="EMBL" id="BAABXL010000001">
    <property type="protein sequence ID" value="GAA6268199.1"/>
    <property type="molecule type" value="Genomic_DNA"/>
</dbReference>
<evidence type="ECO:0000313" key="8">
    <source>
        <dbReference type="EMBL" id="GAA6268199.1"/>
    </source>
</evidence>
<evidence type="ECO:0000256" key="4">
    <source>
        <dbReference type="ARBA" id="ARBA00022723"/>
    </source>
</evidence>
<dbReference type="PIRSF" id="PIRSF000106">
    <property type="entry name" value="ME"/>
    <property type="match status" value="1"/>
</dbReference>
<dbReference type="Gene3D" id="3.40.50.720">
    <property type="entry name" value="NAD(P)-binding Rossmann-like Domain"/>
    <property type="match status" value="1"/>
</dbReference>
<dbReference type="SUPFAM" id="SSF53223">
    <property type="entry name" value="Aminoacid dehydrogenase-like, N-terminal domain"/>
    <property type="match status" value="1"/>
</dbReference>
<name>A0ABQ0AVZ7_9FIRM</name>
<evidence type="ECO:0000256" key="3">
    <source>
        <dbReference type="ARBA" id="ARBA00008785"/>
    </source>
</evidence>
<accession>A0ABQ0AVZ7</accession>
<evidence type="ECO:0000256" key="1">
    <source>
        <dbReference type="ARBA" id="ARBA00001936"/>
    </source>
</evidence>
<dbReference type="InterPro" id="IPR046346">
    <property type="entry name" value="Aminoacid_DH-like_N_sf"/>
</dbReference>
<evidence type="ECO:0000259" key="6">
    <source>
        <dbReference type="SMART" id="SM00919"/>
    </source>
</evidence>
<dbReference type="InterPro" id="IPR045213">
    <property type="entry name" value="Malic_NAD-bd_bact_type"/>
</dbReference>
<evidence type="ECO:0000259" key="7">
    <source>
        <dbReference type="SMART" id="SM01274"/>
    </source>
</evidence>
<dbReference type="InterPro" id="IPR012302">
    <property type="entry name" value="Malic_NAD-bd"/>
</dbReference>
<dbReference type="InterPro" id="IPR012301">
    <property type="entry name" value="Malic_N_dom"/>
</dbReference>
<dbReference type="SUPFAM" id="SSF51735">
    <property type="entry name" value="NAD(P)-binding Rossmann-fold domains"/>
    <property type="match status" value="1"/>
</dbReference>
<keyword evidence="9" id="KW-1185">Reference proteome</keyword>
<comment type="similarity">
    <text evidence="3">Belongs to the malic enzymes family.</text>
</comment>
<evidence type="ECO:0000256" key="2">
    <source>
        <dbReference type="ARBA" id="ARBA00001946"/>
    </source>
</evidence>
<reference evidence="8 9" key="1">
    <citation type="submission" date="2024-04" db="EMBL/GenBank/DDBJ databases">
        <title>Defined microbial consortia suppress multidrug-resistant proinflammatory Enterobacteriaceae via ecological control.</title>
        <authorList>
            <person name="Furuichi M."/>
            <person name="Kawaguchi T."/>
            <person name="Pust M."/>
            <person name="Yasuma K."/>
            <person name="Plichta D."/>
            <person name="Hasegawa N."/>
            <person name="Ohya T."/>
            <person name="Bhattarai S."/>
            <person name="Sasajima S."/>
            <person name="Aoto Y."/>
            <person name="Tuganbaev T."/>
            <person name="Yaginuma M."/>
            <person name="Ueda M."/>
            <person name="Okahashi N."/>
            <person name="Amafuji K."/>
            <person name="Kiridooshi Y."/>
            <person name="Sugita K."/>
            <person name="Strazar M."/>
            <person name="Skelly A."/>
            <person name="Suda W."/>
            <person name="Hattori M."/>
            <person name="Nakamoto N."/>
            <person name="Caballero S."/>
            <person name="Norman J."/>
            <person name="Olle B."/>
            <person name="Tanoue T."/>
            <person name="Arita M."/>
            <person name="Bucci V."/>
            <person name="Atarashi K."/>
            <person name="Xavier R."/>
            <person name="Honda K."/>
        </authorList>
    </citation>
    <scope>NUCLEOTIDE SEQUENCE [LARGE SCALE GENOMIC DNA]</scope>
    <source>
        <strain evidence="9">f13</strain>
    </source>
</reference>
<feature type="domain" description="Malic enzyme NAD-binding" evidence="6">
    <location>
        <begin position="160"/>
        <end position="382"/>
    </location>
</feature>
<feature type="domain" description="Malic enzyme N-terminal" evidence="7">
    <location>
        <begin position="15"/>
        <end position="148"/>
    </location>
</feature>
<dbReference type="SMART" id="SM01274">
    <property type="entry name" value="malic"/>
    <property type="match status" value="1"/>
</dbReference>
<dbReference type="InterPro" id="IPR015884">
    <property type="entry name" value="Malic_enzyme_CS"/>
</dbReference>
<dbReference type="PROSITE" id="PS00331">
    <property type="entry name" value="MALIC_ENZYMES"/>
    <property type="match status" value="1"/>
</dbReference>
<dbReference type="Pfam" id="PF03949">
    <property type="entry name" value="Malic_M"/>
    <property type="match status" value="1"/>
</dbReference>